<dbReference type="PANTHER" id="PTHR10039">
    <property type="entry name" value="AMELOGENIN"/>
    <property type="match status" value="1"/>
</dbReference>
<evidence type="ECO:0000256" key="1">
    <source>
        <dbReference type="ARBA" id="ARBA00022737"/>
    </source>
</evidence>
<reference evidence="3 4" key="1">
    <citation type="submission" date="2016-03" db="EMBL/GenBank/DDBJ databases">
        <authorList>
            <person name="Ploux O."/>
        </authorList>
    </citation>
    <scope>NUCLEOTIDE SEQUENCE [LARGE SCALE GENOMIC DNA]</scope>
    <source>
        <strain evidence="3 4">UAMH 11012</strain>
    </source>
</reference>
<dbReference type="AlphaFoldDB" id="A0A1L7XCK2"/>
<gene>
    <name evidence="3" type="ORF">PAC_12640</name>
</gene>
<dbReference type="EMBL" id="FJOG01000021">
    <property type="protein sequence ID" value="CZR62743.1"/>
    <property type="molecule type" value="Genomic_DNA"/>
</dbReference>
<dbReference type="PANTHER" id="PTHR10039:SF16">
    <property type="entry name" value="GPI INOSITOL-DEACYLASE"/>
    <property type="match status" value="1"/>
</dbReference>
<keyword evidence="1" id="KW-0677">Repeat</keyword>
<sequence length="1106" mass="126772">MIMDPLSGVASVVAVVQLAQLICGVLKEYFHKVREARADIDRMFTTIKSLERILAQAEKIAKRPHTNDVEIFLVDLSGPIGQLKGELDRIRRRLEAPSLKGRLGGLVQSLRWPFRNKEVEKSVQIIEQHKSTLSANLGFQILDFQINHFDIVTSIQQDIKHAQDDRDRKLLVRWLADSVPDPSREHNAARNKYEEGTGSWLIDSVELRSWSSTSNSFLWLSGGPGAGKSMLCSTVIESLKARCRWQKHSISVVAYWYFSFASKETQSISNFLCSIARDLCSKVSTMPKVVEDLWSDANNGQQRPSVPDLLNMLRALLPNFNHAFLVVDAADEYPKTQRGCLLRTIQSLSSLNMECLHLLVVSRPEADIHRSFKEIGRIAGGFREIKVQGIRVQRDIEKYLDHILRSTPFRNWNPGEKREIKSILTSQADDMFRLVSLQLERLGTLPSRAKRREALKMLPKSLDDFYHGLLEGVNDDNLGVLKKALNWLLLSARPLTVAELAEAVIISPDRPFLDPEERFDDEHYILAILPGGFVRILSETSDRGNFEGSGAEEENDKSHRNPDRFSLTVQLAHQSVKDYLLSTRVARQEFRVDRISACNMLKEACMAYFVYVAQAPPPPTQDPFHEFALLRYVSTYWPYHMAGVKRHDEVLVQYLAVNIFQNSLGVSLEQGVIGDNKGYFLANELRFPCSRGSPCEQCARLSLRRQWALRPCLDDCIGSQLDSRHHFLVPDYLMSHFAKANVEQFVARNASSWGTKYFLIRMDWGYRKFLTAEVVALTLRSDSEMGYQYCQTVLQEGSRLALLRKQSPPLGIPLAAMDDMQYIYSQYIQDIVQSDLAEYVSVAYPEQETDFAERLLGVISSYYDASRQMDNESELLRRALEMHVTSVILERKFILDTDSLYQVQDHLHQQYPEQSAPIYAQRQIKLAFFLLQQQRIIKVLKDWGNMMWAINSSISKDKEWALAFSVFVTLILVIDKIIGAAYYFCEGRIKYHGYQVGLERAEFQKLVRLTQRELFDRCKEIFHWKFKTRKGGKAACNPIRDGAEAFQSMSKSVDLNVIRFVKDLQNIVGDFEQDVRSYRSSRQDMDSEYTDAGRLALIFLNDFLGR</sequence>
<dbReference type="OrthoDB" id="4226666at2759"/>
<dbReference type="Pfam" id="PF24883">
    <property type="entry name" value="NPHP3_N"/>
    <property type="match status" value="1"/>
</dbReference>
<dbReference type="STRING" id="576137.A0A1L7XCK2"/>
<organism evidence="3 4">
    <name type="scientific">Phialocephala subalpina</name>
    <dbReference type="NCBI Taxonomy" id="576137"/>
    <lineage>
        <taxon>Eukaryota</taxon>
        <taxon>Fungi</taxon>
        <taxon>Dikarya</taxon>
        <taxon>Ascomycota</taxon>
        <taxon>Pezizomycotina</taxon>
        <taxon>Leotiomycetes</taxon>
        <taxon>Helotiales</taxon>
        <taxon>Mollisiaceae</taxon>
        <taxon>Phialocephala</taxon>
        <taxon>Phialocephala fortinii species complex</taxon>
    </lineage>
</organism>
<name>A0A1L7XCK2_9HELO</name>
<proteinExistence type="predicted"/>
<dbReference type="Gene3D" id="3.40.50.300">
    <property type="entry name" value="P-loop containing nucleotide triphosphate hydrolases"/>
    <property type="match status" value="1"/>
</dbReference>
<evidence type="ECO:0000313" key="4">
    <source>
        <dbReference type="Proteomes" id="UP000184330"/>
    </source>
</evidence>
<evidence type="ECO:0000313" key="3">
    <source>
        <dbReference type="EMBL" id="CZR62743.1"/>
    </source>
</evidence>
<dbReference type="InterPro" id="IPR027417">
    <property type="entry name" value="P-loop_NTPase"/>
</dbReference>
<evidence type="ECO:0000259" key="2">
    <source>
        <dbReference type="Pfam" id="PF24883"/>
    </source>
</evidence>
<protein>
    <recommendedName>
        <fullName evidence="2">Nephrocystin 3-like N-terminal domain-containing protein</fullName>
    </recommendedName>
</protein>
<dbReference type="Proteomes" id="UP000184330">
    <property type="component" value="Unassembled WGS sequence"/>
</dbReference>
<feature type="domain" description="Nephrocystin 3-like N-terminal" evidence="2">
    <location>
        <begin position="196"/>
        <end position="363"/>
    </location>
</feature>
<dbReference type="InterPro" id="IPR056884">
    <property type="entry name" value="NPHP3-like_N"/>
</dbReference>
<keyword evidence="4" id="KW-1185">Reference proteome</keyword>
<accession>A0A1L7XCK2</accession>
<dbReference type="SUPFAM" id="SSF52540">
    <property type="entry name" value="P-loop containing nucleoside triphosphate hydrolases"/>
    <property type="match status" value="1"/>
</dbReference>